<comment type="caution">
    <text evidence="3">The sequence shown here is derived from an EMBL/GenBank/DDBJ whole genome shotgun (WGS) entry which is preliminary data.</text>
</comment>
<evidence type="ECO:0000259" key="2">
    <source>
        <dbReference type="Pfam" id="PF13690"/>
    </source>
</evidence>
<keyword evidence="4" id="KW-1185">Reference proteome</keyword>
<feature type="domain" description="Chemotaxis phosphatase CheX-like" evidence="2">
    <location>
        <begin position="43"/>
        <end position="121"/>
    </location>
</feature>
<protein>
    <submittedName>
        <fullName evidence="3">Chemotaxis protein CheX</fullName>
    </submittedName>
</protein>
<dbReference type="SUPFAM" id="SSF103039">
    <property type="entry name" value="CheC-like"/>
    <property type="match status" value="1"/>
</dbReference>
<sequence>MTVLSAPSLTDVQMVVDEVWGTFLGTEEPLVPGPAGDLEVGWSAAVSITGEWRGLVSVELPGPMAAEVTRRMLGLVDGLDPTSDEDVADAVGELVNMIGGNVKSLMPGPSTLSLPVVAAGRVARPSDVVEACRLDAGWGGAPLVVSVHVHA</sequence>
<dbReference type="InterPro" id="IPR028976">
    <property type="entry name" value="CheC-like_sf"/>
</dbReference>
<evidence type="ECO:0000313" key="4">
    <source>
        <dbReference type="Proteomes" id="UP000267128"/>
    </source>
</evidence>
<evidence type="ECO:0000256" key="1">
    <source>
        <dbReference type="ARBA" id="ARBA00022500"/>
    </source>
</evidence>
<dbReference type="Pfam" id="PF13690">
    <property type="entry name" value="CheX"/>
    <property type="match status" value="1"/>
</dbReference>
<dbReference type="InterPro" id="IPR028051">
    <property type="entry name" value="CheX-like_dom"/>
</dbReference>
<dbReference type="OrthoDB" id="5402373at2"/>
<dbReference type="RefSeq" id="WP_123227961.1">
    <property type="nucleotide sequence ID" value="NZ_RJSE01000007.1"/>
</dbReference>
<proteinExistence type="predicted"/>
<dbReference type="Proteomes" id="UP000267128">
    <property type="component" value="Unassembled WGS sequence"/>
</dbReference>
<dbReference type="AlphaFoldDB" id="A0A3N0CGV8"/>
<keyword evidence="1" id="KW-0145">Chemotaxis</keyword>
<dbReference type="Gene3D" id="3.40.1550.10">
    <property type="entry name" value="CheC-like"/>
    <property type="match status" value="1"/>
</dbReference>
<dbReference type="GO" id="GO:0006935">
    <property type="term" value="P:chemotaxis"/>
    <property type="evidence" value="ECO:0007669"/>
    <property type="project" value="UniProtKB-KW"/>
</dbReference>
<name>A0A3N0CGV8_9ACTN</name>
<organism evidence="3 4">
    <name type="scientific">Nocardioides marmoriginsengisoli</name>
    <dbReference type="NCBI Taxonomy" id="661483"/>
    <lineage>
        <taxon>Bacteria</taxon>
        <taxon>Bacillati</taxon>
        <taxon>Actinomycetota</taxon>
        <taxon>Actinomycetes</taxon>
        <taxon>Propionibacteriales</taxon>
        <taxon>Nocardioidaceae</taxon>
        <taxon>Nocardioides</taxon>
    </lineage>
</organism>
<evidence type="ECO:0000313" key="3">
    <source>
        <dbReference type="EMBL" id="RNL62665.1"/>
    </source>
</evidence>
<gene>
    <name evidence="3" type="ORF">EFK50_12980</name>
</gene>
<dbReference type="EMBL" id="RJSE01000007">
    <property type="protein sequence ID" value="RNL62665.1"/>
    <property type="molecule type" value="Genomic_DNA"/>
</dbReference>
<accession>A0A3N0CGV8</accession>
<reference evidence="3 4" key="1">
    <citation type="submission" date="2018-11" db="EMBL/GenBank/DDBJ databases">
        <authorList>
            <person name="Li F."/>
        </authorList>
    </citation>
    <scope>NUCLEOTIDE SEQUENCE [LARGE SCALE GENOMIC DNA]</scope>
    <source>
        <strain evidence="3 4">Gsoil 097</strain>
    </source>
</reference>